<dbReference type="SUPFAM" id="SSF56317">
    <property type="entry name" value="Carbon-nitrogen hydrolase"/>
    <property type="match status" value="1"/>
</dbReference>
<proteinExistence type="predicted"/>
<evidence type="ECO:0000313" key="3">
    <source>
        <dbReference type="EMBL" id="QJC57965.1"/>
    </source>
</evidence>
<dbReference type="Gene3D" id="3.60.110.10">
    <property type="entry name" value="Carbon-nitrogen hydrolase"/>
    <property type="match status" value="1"/>
</dbReference>
<protein>
    <submittedName>
        <fullName evidence="3">N-carbamoyl-D-amino acid hydrolase</fullName>
        <ecNumber evidence="3">3.5.1.77</ecNumber>
    </submittedName>
</protein>
<dbReference type="Pfam" id="PF00795">
    <property type="entry name" value="CN_hydrolase"/>
    <property type="match status" value="1"/>
</dbReference>
<name>A0A6H2HDK5_9BURK</name>
<keyword evidence="1 3" id="KW-0378">Hydrolase</keyword>
<keyword evidence="4" id="KW-1185">Reference proteome</keyword>
<dbReference type="InterPro" id="IPR003010">
    <property type="entry name" value="C-N_Hydrolase"/>
</dbReference>
<dbReference type="AlphaFoldDB" id="A0A6H2HDK5"/>
<reference evidence="3 4" key="1">
    <citation type="submission" date="2020-04" db="EMBL/GenBank/DDBJ databases">
        <title>Complete genome of a Psychrophilic, Marine, Gas Vacuolate Bacterium Polaromonas vacuolata KCTC 22033T.</title>
        <authorList>
            <person name="Hwang K."/>
            <person name="Kim K.M."/>
        </authorList>
    </citation>
    <scope>NUCLEOTIDE SEQUENCE [LARGE SCALE GENOMIC DNA]</scope>
    <source>
        <strain evidence="3 4">KCTC 22033</strain>
    </source>
</reference>
<dbReference type="KEGG" id="pvac:HC248_03297"/>
<dbReference type="Proteomes" id="UP000502041">
    <property type="component" value="Chromosome"/>
</dbReference>
<sequence length="283" mass="30892">MSEIKDSLPVSPVKVACCQLAPKVGYKQNNLDKTADFILRAAKDGAQIIVLPELCSSGYVFESRAEAASLADAYDDGETTTLWQGLAKDLGVYIVGGFAERSAATLFNSAAVIGPRGRMGLFRKVHLWGDENLFFSPGDLGFPVFATEFGTIGVGICYDGWFPEFYRTCARKGAELICVPTNWVPIPGQDPKREAMANILTMASAHSNSIYIVAADRVGMERGQLFIGQSLITGYTGWPVAGPASPNEEQILMADIDMASARKARRWNDFNEVLRDCRPDAYR</sequence>
<dbReference type="EMBL" id="CP051461">
    <property type="protein sequence ID" value="QJC57965.1"/>
    <property type="molecule type" value="Genomic_DNA"/>
</dbReference>
<dbReference type="PROSITE" id="PS50263">
    <property type="entry name" value="CN_HYDROLASE"/>
    <property type="match status" value="1"/>
</dbReference>
<dbReference type="InterPro" id="IPR050345">
    <property type="entry name" value="Aliph_Amidase/BUP"/>
</dbReference>
<dbReference type="CDD" id="cd07580">
    <property type="entry name" value="nitrilase_2"/>
    <property type="match status" value="1"/>
</dbReference>
<evidence type="ECO:0000313" key="4">
    <source>
        <dbReference type="Proteomes" id="UP000502041"/>
    </source>
</evidence>
<feature type="domain" description="CN hydrolase" evidence="2">
    <location>
        <begin position="13"/>
        <end position="258"/>
    </location>
</feature>
<evidence type="ECO:0000259" key="2">
    <source>
        <dbReference type="PROSITE" id="PS50263"/>
    </source>
</evidence>
<organism evidence="3 4">
    <name type="scientific">Polaromonas vacuolata</name>
    <dbReference type="NCBI Taxonomy" id="37448"/>
    <lineage>
        <taxon>Bacteria</taxon>
        <taxon>Pseudomonadati</taxon>
        <taxon>Pseudomonadota</taxon>
        <taxon>Betaproteobacteria</taxon>
        <taxon>Burkholderiales</taxon>
        <taxon>Comamonadaceae</taxon>
        <taxon>Polaromonas</taxon>
    </lineage>
</organism>
<dbReference type="RefSeq" id="WP_168923401.1">
    <property type="nucleotide sequence ID" value="NZ_CP051461.1"/>
</dbReference>
<dbReference type="GO" id="GO:0033388">
    <property type="term" value="P:putrescine biosynthetic process from arginine"/>
    <property type="evidence" value="ECO:0007669"/>
    <property type="project" value="TreeGrafter"/>
</dbReference>
<dbReference type="GO" id="GO:0047417">
    <property type="term" value="F:N-carbamoyl-D-amino acid hydrolase activity"/>
    <property type="evidence" value="ECO:0007669"/>
    <property type="project" value="UniProtKB-EC"/>
</dbReference>
<dbReference type="PANTHER" id="PTHR43674">
    <property type="entry name" value="NITRILASE C965.09-RELATED"/>
    <property type="match status" value="1"/>
</dbReference>
<dbReference type="EC" id="3.5.1.77" evidence="3"/>
<dbReference type="InterPro" id="IPR036526">
    <property type="entry name" value="C-N_Hydrolase_sf"/>
</dbReference>
<evidence type="ECO:0000256" key="1">
    <source>
        <dbReference type="ARBA" id="ARBA00022801"/>
    </source>
</evidence>
<accession>A0A6H2HDK5</accession>
<dbReference type="PANTHER" id="PTHR43674:SF2">
    <property type="entry name" value="BETA-UREIDOPROPIONASE"/>
    <property type="match status" value="1"/>
</dbReference>
<dbReference type="GO" id="GO:0050126">
    <property type="term" value="F:N-carbamoylputrescine amidase activity"/>
    <property type="evidence" value="ECO:0007669"/>
    <property type="project" value="TreeGrafter"/>
</dbReference>
<gene>
    <name evidence="3" type="ORF">HC248_03297</name>
</gene>